<gene>
    <name evidence="1" type="ORF">TorRG33x02_289620</name>
</gene>
<protein>
    <submittedName>
        <fullName evidence="1">Uncharacterized protein</fullName>
    </submittedName>
</protein>
<reference evidence="2" key="1">
    <citation type="submission" date="2016-06" db="EMBL/GenBank/DDBJ databases">
        <title>Parallel loss of symbiosis genes in relatives of nitrogen-fixing non-legume Parasponia.</title>
        <authorList>
            <person name="Van Velzen R."/>
            <person name="Holmer R."/>
            <person name="Bu F."/>
            <person name="Rutten L."/>
            <person name="Van Zeijl A."/>
            <person name="Liu W."/>
            <person name="Santuari L."/>
            <person name="Cao Q."/>
            <person name="Sharma T."/>
            <person name="Shen D."/>
            <person name="Roswanjaya Y."/>
            <person name="Wardhani T."/>
            <person name="Kalhor M.S."/>
            <person name="Jansen J."/>
            <person name="Van den Hoogen J."/>
            <person name="Gungor B."/>
            <person name="Hartog M."/>
            <person name="Hontelez J."/>
            <person name="Verver J."/>
            <person name="Yang W.-C."/>
            <person name="Schijlen E."/>
            <person name="Repin R."/>
            <person name="Schilthuizen M."/>
            <person name="Schranz E."/>
            <person name="Heidstra R."/>
            <person name="Miyata K."/>
            <person name="Fedorova E."/>
            <person name="Kohlen W."/>
            <person name="Bisseling T."/>
            <person name="Smit S."/>
            <person name="Geurts R."/>
        </authorList>
    </citation>
    <scope>NUCLEOTIDE SEQUENCE [LARGE SCALE GENOMIC DNA]</scope>
    <source>
        <strain evidence="2">cv. RG33-2</strain>
    </source>
</reference>
<dbReference type="EMBL" id="JXTC01000380">
    <property type="protein sequence ID" value="PON58927.1"/>
    <property type="molecule type" value="Genomic_DNA"/>
</dbReference>
<keyword evidence="2" id="KW-1185">Reference proteome</keyword>
<dbReference type="AlphaFoldDB" id="A0A2P5CD39"/>
<organism evidence="1 2">
    <name type="scientific">Trema orientale</name>
    <name type="common">Charcoal tree</name>
    <name type="synonym">Celtis orientalis</name>
    <dbReference type="NCBI Taxonomy" id="63057"/>
    <lineage>
        <taxon>Eukaryota</taxon>
        <taxon>Viridiplantae</taxon>
        <taxon>Streptophyta</taxon>
        <taxon>Embryophyta</taxon>
        <taxon>Tracheophyta</taxon>
        <taxon>Spermatophyta</taxon>
        <taxon>Magnoliopsida</taxon>
        <taxon>eudicotyledons</taxon>
        <taxon>Gunneridae</taxon>
        <taxon>Pentapetalae</taxon>
        <taxon>rosids</taxon>
        <taxon>fabids</taxon>
        <taxon>Rosales</taxon>
        <taxon>Cannabaceae</taxon>
        <taxon>Trema</taxon>
    </lineage>
</organism>
<accession>A0A2P5CD39</accession>
<dbReference type="OrthoDB" id="10377432at2759"/>
<dbReference type="InParanoid" id="A0A2P5CD39"/>
<name>A0A2P5CD39_TREOI</name>
<sequence length="107" mass="12328">MEGNYKRKIVKLIALWTNMHIVTVKVQGSCSTLPSSKSHATPPCRRPLLDQVDADSTRKRSCDKKCYLQCKKRGMIIINPRLTWCYGECMDYCINFRPKCFPLKGGR</sequence>
<evidence type="ECO:0000313" key="1">
    <source>
        <dbReference type="EMBL" id="PON58927.1"/>
    </source>
</evidence>
<proteinExistence type="predicted"/>
<evidence type="ECO:0000313" key="2">
    <source>
        <dbReference type="Proteomes" id="UP000237000"/>
    </source>
</evidence>
<comment type="caution">
    <text evidence="1">The sequence shown here is derived from an EMBL/GenBank/DDBJ whole genome shotgun (WGS) entry which is preliminary data.</text>
</comment>
<dbReference type="Proteomes" id="UP000237000">
    <property type="component" value="Unassembled WGS sequence"/>
</dbReference>